<protein>
    <submittedName>
        <fullName evidence="1">Uncharacterized protein</fullName>
    </submittedName>
</protein>
<comment type="caution">
    <text evidence="1">The sequence shown here is derived from an EMBL/GenBank/DDBJ whole genome shotgun (WGS) entry which is preliminary data.</text>
</comment>
<dbReference type="Proteomes" id="UP001215280">
    <property type="component" value="Unassembled WGS sequence"/>
</dbReference>
<evidence type="ECO:0000313" key="1">
    <source>
        <dbReference type="EMBL" id="KAJ7718575.1"/>
    </source>
</evidence>
<reference evidence="1" key="1">
    <citation type="submission" date="2023-03" db="EMBL/GenBank/DDBJ databases">
        <title>Massive genome expansion in bonnet fungi (Mycena s.s.) driven by repeated elements and novel gene families across ecological guilds.</title>
        <authorList>
            <consortium name="Lawrence Berkeley National Laboratory"/>
            <person name="Harder C.B."/>
            <person name="Miyauchi S."/>
            <person name="Viragh M."/>
            <person name="Kuo A."/>
            <person name="Thoen E."/>
            <person name="Andreopoulos B."/>
            <person name="Lu D."/>
            <person name="Skrede I."/>
            <person name="Drula E."/>
            <person name="Henrissat B."/>
            <person name="Morin E."/>
            <person name="Kohler A."/>
            <person name="Barry K."/>
            <person name="LaButti K."/>
            <person name="Morin E."/>
            <person name="Salamov A."/>
            <person name="Lipzen A."/>
            <person name="Mereny Z."/>
            <person name="Hegedus B."/>
            <person name="Baldrian P."/>
            <person name="Stursova M."/>
            <person name="Weitz H."/>
            <person name="Taylor A."/>
            <person name="Grigoriev I.V."/>
            <person name="Nagy L.G."/>
            <person name="Martin F."/>
            <person name="Kauserud H."/>
        </authorList>
    </citation>
    <scope>NUCLEOTIDE SEQUENCE</scope>
    <source>
        <strain evidence="1">CBHHK188m</strain>
    </source>
</reference>
<dbReference type="EMBL" id="JARJLG010000304">
    <property type="protein sequence ID" value="KAJ7718575.1"/>
    <property type="molecule type" value="Genomic_DNA"/>
</dbReference>
<accession>A0AAD7HE15</accession>
<organism evidence="1 2">
    <name type="scientific">Mycena maculata</name>
    <dbReference type="NCBI Taxonomy" id="230809"/>
    <lineage>
        <taxon>Eukaryota</taxon>
        <taxon>Fungi</taxon>
        <taxon>Dikarya</taxon>
        <taxon>Basidiomycota</taxon>
        <taxon>Agaricomycotina</taxon>
        <taxon>Agaricomycetes</taxon>
        <taxon>Agaricomycetidae</taxon>
        <taxon>Agaricales</taxon>
        <taxon>Marasmiineae</taxon>
        <taxon>Mycenaceae</taxon>
        <taxon>Mycena</taxon>
    </lineage>
</organism>
<sequence>MPLLLPVFILGCLAAEIFTSLRPSGLISFSQNPTLNVTVGFALPPQWERGHVDEALVVGISFALRSFDSSGPHEDFLESSWAKKMRWSSGSWQCQWQSGMPLGYSSAVIVIHSEFRLFFYVDFISAEEAQSTPFSIDFCRAEVATLGSNNTLIPLLNEQVNATFSPLSTWGTDAAQFIFRCQNCSIITKYFQKTIEANFTTVISTSYPEYIDNTLTLANLSLVGAQSQEVTLNTTAAHFSNYSAILSAAGFD</sequence>
<evidence type="ECO:0000313" key="2">
    <source>
        <dbReference type="Proteomes" id="UP001215280"/>
    </source>
</evidence>
<dbReference type="AlphaFoldDB" id="A0AAD7HE15"/>
<name>A0AAD7HE15_9AGAR</name>
<proteinExistence type="predicted"/>
<keyword evidence="2" id="KW-1185">Reference proteome</keyword>
<gene>
    <name evidence="1" type="ORF">DFH07DRAFT_784911</name>
</gene>